<accession>A0ABW2RES6</accession>
<dbReference type="PANTHER" id="PTHR44688:SF16">
    <property type="entry name" value="DNA-BINDING TRANSCRIPTIONAL ACTIVATOR DEVR_DOSR"/>
    <property type="match status" value="1"/>
</dbReference>
<dbReference type="InterPro" id="IPR016032">
    <property type="entry name" value="Sig_transdc_resp-reg_C-effctor"/>
</dbReference>
<dbReference type="SUPFAM" id="SSF75516">
    <property type="entry name" value="Pheromone-binding domain of LuxR-like quorum-sensing transcription factors"/>
    <property type="match status" value="1"/>
</dbReference>
<dbReference type="InterPro" id="IPR036388">
    <property type="entry name" value="WH-like_DNA-bd_sf"/>
</dbReference>
<dbReference type="EMBL" id="JBHTBX010000025">
    <property type="protein sequence ID" value="MFC7436628.1"/>
    <property type="molecule type" value="Genomic_DNA"/>
</dbReference>
<evidence type="ECO:0000256" key="3">
    <source>
        <dbReference type="ARBA" id="ARBA00023163"/>
    </source>
</evidence>
<reference evidence="6" key="1">
    <citation type="journal article" date="2019" name="Int. J. Syst. Evol. Microbiol.">
        <title>The Global Catalogue of Microorganisms (GCM) 10K type strain sequencing project: providing services to taxonomists for standard genome sequencing and annotation.</title>
        <authorList>
            <consortium name="The Broad Institute Genomics Platform"/>
            <consortium name="The Broad Institute Genome Sequencing Center for Infectious Disease"/>
            <person name="Wu L."/>
            <person name="Ma J."/>
        </authorList>
    </citation>
    <scope>NUCLEOTIDE SEQUENCE [LARGE SCALE GENOMIC DNA]</scope>
    <source>
        <strain evidence="6">CCUG 54518</strain>
    </source>
</reference>
<organism evidence="5 6">
    <name type="scientific">Hydrogenophaga bisanensis</name>
    <dbReference type="NCBI Taxonomy" id="439611"/>
    <lineage>
        <taxon>Bacteria</taxon>
        <taxon>Pseudomonadati</taxon>
        <taxon>Pseudomonadota</taxon>
        <taxon>Betaproteobacteria</taxon>
        <taxon>Burkholderiales</taxon>
        <taxon>Comamonadaceae</taxon>
        <taxon>Hydrogenophaga</taxon>
    </lineage>
</organism>
<dbReference type="Pfam" id="PF00196">
    <property type="entry name" value="GerE"/>
    <property type="match status" value="1"/>
</dbReference>
<keyword evidence="3" id="KW-0804">Transcription</keyword>
<dbReference type="SUPFAM" id="SSF46894">
    <property type="entry name" value="C-terminal effector domain of the bipartite response regulators"/>
    <property type="match status" value="1"/>
</dbReference>
<dbReference type="SMART" id="SM00421">
    <property type="entry name" value="HTH_LUXR"/>
    <property type="match status" value="1"/>
</dbReference>
<feature type="domain" description="HTH luxR-type" evidence="4">
    <location>
        <begin position="187"/>
        <end position="252"/>
    </location>
</feature>
<keyword evidence="1" id="KW-0805">Transcription regulation</keyword>
<dbReference type="Gene3D" id="1.10.10.10">
    <property type="entry name" value="Winged helix-like DNA-binding domain superfamily/Winged helix DNA-binding domain"/>
    <property type="match status" value="1"/>
</dbReference>
<evidence type="ECO:0000313" key="5">
    <source>
        <dbReference type="EMBL" id="MFC7436628.1"/>
    </source>
</evidence>
<evidence type="ECO:0000256" key="2">
    <source>
        <dbReference type="ARBA" id="ARBA00023125"/>
    </source>
</evidence>
<dbReference type="InterPro" id="IPR005143">
    <property type="entry name" value="TF_LuxR_autoind-bd_dom"/>
</dbReference>
<sequence length="255" mass="27924">MTDPSFWGWLAGGMGSLSKGIDLMSSIVGAQSDAELLSAVSAAASSCGFERVLIGTQWITPRGERCFQVLSGYPLEWQTAYAQRGYMGMDPTVAHCQVQTSSLIWTPNHFEQANAMELFEEARSFGLSCGMSVPIHEAAGVKTMVSLVRDKPLDADPGELEQLVRAGELIGNVAHFSYRRLITPQIQGILPKKLTQHELTALRWVANGKTSWESSRIMNISEATVIFHLNNAMKKLDVVNRPQAIAAAFRLGLLE</sequence>
<dbReference type="Proteomes" id="UP001596495">
    <property type="component" value="Unassembled WGS sequence"/>
</dbReference>
<dbReference type="InterPro" id="IPR036693">
    <property type="entry name" value="TF_LuxR_autoind-bd_dom_sf"/>
</dbReference>
<keyword evidence="6" id="KW-1185">Reference proteome</keyword>
<gene>
    <name evidence="5" type="ORF">ACFQNJ_19160</name>
</gene>
<comment type="caution">
    <text evidence="5">The sequence shown here is derived from an EMBL/GenBank/DDBJ whole genome shotgun (WGS) entry which is preliminary data.</text>
</comment>
<dbReference type="RefSeq" id="WP_382260332.1">
    <property type="nucleotide sequence ID" value="NZ_JBHTBX010000025.1"/>
</dbReference>
<dbReference type="CDD" id="cd06170">
    <property type="entry name" value="LuxR_C_like"/>
    <property type="match status" value="1"/>
</dbReference>
<protein>
    <submittedName>
        <fullName evidence="5">LuxR family transcriptional regulator</fullName>
    </submittedName>
</protein>
<dbReference type="Pfam" id="PF03472">
    <property type="entry name" value="Autoind_bind"/>
    <property type="match status" value="1"/>
</dbReference>
<evidence type="ECO:0000313" key="6">
    <source>
        <dbReference type="Proteomes" id="UP001596495"/>
    </source>
</evidence>
<dbReference type="InterPro" id="IPR000792">
    <property type="entry name" value="Tscrpt_reg_LuxR_C"/>
</dbReference>
<proteinExistence type="predicted"/>
<name>A0ABW2RES6_9BURK</name>
<dbReference type="PRINTS" id="PR00038">
    <property type="entry name" value="HTHLUXR"/>
</dbReference>
<dbReference type="Gene3D" id="3.30.450.80">
    <property type="entry name" value="Transcription factor LuxR-like, autoinducer-binding domain"/>
    <property type="match status" value="1"/>
</dbReference>
<keyword evidence="2" id="KW-0238">DNA-binding</keyword>
<dbReference type="PROSITE" id="PS50043">
    <property type="entry name" value="HTH_LUXR_2"/>
    <property type="match status" value="1"/>
</dbReference>
<evidence type="ECO:0000256" key="1">
    <source>
        <dbReference type="ARBA" id="ARBA00023015"/>
    </source>
</evidence>
<dbReference type="PANTHER" id="PTHR44688">
    <property type="entry name" value="DNA-BINDING TRANSCRIPTIONAL ACTIVATOR DEVR_DOSR"/>
    <property type="match status" value="1"/>
</dbReference>
<evidence type="ECO:0000259" key="4">
    <source>
        <dbReference type="PROSITE" id="PS50043"/>
    </source>
</evidence>